<name>A0A0W8H4F9_ACIJO</name>
<dbReference type="Proteomes" id="UP001161567">
    <property type="component" value="Unassembled WGS sequence"/>
</dbReference>
<reference evidence="8 9" key="1">
    <citation type="submission" date="2017-02" db="EMBL/GenBank/DDBJ databases">
        <authorList>
            <person name="Peterson S.W."/>
        </authorList>
    </citation>
    <scope>NUCLEOTIDE SEQUENCE [LARGE SCALE GENOMIC DNA]</scope>
    <source>
        <strain evidence="8">C6</strain>
    </source>
</reference>
<keyword evidence="1" id="KW-1003">Cell membrane</keyword>
<protein>
    <submittedName>
        <fullName evidence="6">DUF1656 domain-containing protein</fullName>
    </submittedName>
</protein>
<evidence type="ECO:0000256" key="4">
    <source>
        <dbReference type="ARBA" id="ARBA00023136"/>
    </source>
</evidence>
<dbReference type="EMBL" id="JAOCCL010000004">
    <property type="protein sequence ID" value="MDH0825368.1"/>
    <property type="molecule type" value="Genomic_DNA"/>
</dbReference>
<evidence type="ECO:0000256" key="1">
    <source>
        <dbReference type="ARBA" id="ARBA00022475"/>
    </source>
</evidence>
<accession>A0A0W8H4F9</accession>
<dbReference type="InterPro" id="IPR012451">
    <property type="entry name" value="DUF1656"/>
</dbReference>
<evidence type="ECO:0000256" key="2">
    <source>
        <dbReference type="ARBA" id="ARBA00022692"/>
    </source>
</evidence>
<reference evidence="6" key="2">
    <citation type="submission" date="2022-09" db="EMBL/GenBank/DDBJ databases">
        <title>Intensive care unit water sources are persistently colonized with multi-drug resistant bacteria and are the site of extensive horizontal gene transfer of antibiotic resistance genes.</title>
        <authorList>
            <person name="Diorio-Toth L."/>
        </authorList>
    </citation>
    <scope>NUCLEOTIDE SEQUENCE</scope>
    <source>
        <strain evidence="7">GD03725</strain>
        <strain evidence="6">GD03885</strain>
    </source>
</reference>
<dbReference type="RefSeq" id="WP_005400946.1">
    <property type="nucleotide sequence ID" value="NZ_CANLDV010000029.1"/>
</dbReference>
<evidence type="ECO:0000313" key="8">
    <source>
        <dbReference type="EMBL" id="SJX21004.1"/>
    </source>
</evidence>
<organism evidence="8 9">
    <name type="scientific">Acinetobacter johnsonii</name>
    <dbReference type="NCBI Taxonomy" id="40214"/>
    <lineage>
        <taxon>Bacteria</taxon>
        <taxon>Pseudomonadati</taxon>
        <taxon>Pseudomonadota</taxon>
        <taxon>Gammaproteobacteria</taxon>
        <taxon>Moraxellales</taxon>
        <taxon>Moraxellaceae</taxon>
        <taxon>Acinetobacter</taxon>
    </lineage>
</organism>
<feature type="transmembrane region" description="Helical" evidence="5">
    <location>
        <begin position="40"/>
        <end position="64"/>
    </location>
</feature>
<evidence type="ECO:0000313" key="9">
    <source>
        <dbReference type="Proteomes" id="UP000196240"/>
    </source>
</evidence>
<dbReference type="Pfam" id="PF07869">
    <property type="entry name" value="DUF1656"/>
    <property type="match status" value="1"/>
</dbReference>
<keyword evidence="3 5" id="KW-1133">Transmembrane helix</keyword>
<sequence>MGELNIYGVYVPVLVIQAVLAYIVLRLLMRVTDPWVDKGWIFLPSIFYLCLYITVLGMVHWGFIVSFA</sequence>
<dbReference type="Proteomes" id="UP001160116">
    <property type="component" value="Unassembled WGS sequence"/>
</dbReference>
<dbReference type="AlphaFoldDB" id="A0A0W8H4F9"/>
<keyword evidence="4 5" id="KW-0472">Membrane</keyword>
<dbReference type="EMBL" id="FUUY01000002">
    <property type="protein sequence ID" value="SJX21004.1"/>
    <property type="molecule type" value="Genomic_DNA"/>
</dbReference>
<evidence type="ECO:0000313" key="6">
    <source>
        <dbReference type="EMBL" id="MDH0825368.1"/>
    </source>
</evidence>
<dbReference type="EMBL" id="JAOCIL010000001">
    <property type="protein sequence ID" value="MDH1437156.1"/>
    <property type="molecule type" value="Genomic_DNA"/>
</dbReference>
<keyword evidence="2 5" id="KW-0812">Transmembrane</keyword>
<feature type="transmembrane region" description="Helical" evidence="5">
    <location>
        <begin position="6"/>
        <end position="28"/>
    </location>
</feature>
<evidence type="ECO:0000256" key="5">
    <source>
        <dbReference type="SAM" id="Phobius"/>
    </source>
</evidence>
<evidence type="ECO:0000256" key="3">
    <source>
        <dbReference type="ARBA" id="ARBA00022989"/>
    </source>
</evidence>
<proteinExistence type="predicted"/>
<dbReference type="Proteomes" id="UP000196240">
    <property type="component" value="Unassembled WGS sequence"/>
</dbReference>
<evidence type="ECO:0000313" key="7">
    <source>
        <dbReference type="EMBL" id="MDH1437156.1"/>
    </source>
</evidence>
<gene>
    <name evidence="8" type="ORF">ACNJC6_00605</name>
    <name evidence="6" type="ORF">N5C97_02405</name>
    <name evidence="7" type="ORF">N5I27_01710</name>
</gene>